<sequence>MSPQPPEETKMTDVVIVSAARTAVGKFGGSLAKIAAPELGATVIRAVLERSGLKPEQISEVILGQVLTAGSGQNPARQSLIKAGLPMAVPGMTINKVCGSGLKAVMLAANAIIAGDADIVIAGGQENMSAAPHVLPGSRDGFRMGDAKLIDSMIVDGLWDVYNQYHMGVTAENVAKEYGISREDQDKFAALSQNKAEAAQKSGRFDDEIVPIQIPQRKGDPLSFATDEFVRHGVTAESLAGLKPAFSKEGTVTAANASGLNDGAAAVVVMSAKKAEALGLTPLARIKAYANAGVDPKVMGMGPVPASRRCLERAGWGVNDLDLMEINEAFAAQALAVHKQMGWDTSKVNVNGGAIAIGHPIGASGARILVTLLHEMQKRDAKKGLASLCIGGGMGVALALERP</sequence>
<dbReference type="EMBL" id="CP012746">
    <property type="protein sequence ID" value="ALL65127.1"/>
    <property type="molecule type" value="Genomic_DNA"/>
</dbReference>
<dbReference type="InterPro" id="IPR020617">
    <property type="entry name" value="Thiolase_C"/>
</dbReference>
<dbReference type="PANTHER" id="PTHR18919">
    <property type="entry name" value="ACETYL-COA C-ACYLTRANSFERASE"/>
    <property type="match status" value="1"/>
</dbReference>
<evidence type="ECO:0000256" key="4">
    <source>
        <dbReference type="PIRSR" id="PIRSR000429-1"/>
    </source>
</evidence>
<gene>
    <name evidence="8" type="ORF">K788_0007971</name>
</gene>
<comment type="similarity">
    <text evidence="1 5">Belongs to the thiolase-like superfamily. Thiolase family.</text>
</comment>
<dbReference type="CDD" id="cd00751">
    <property type="entry name" value="thiolase"/>
    <property type="match status" value="1"/>
</dbReference>
<dbReference type="GO" id="GO:0044281">
    <property type="term" value="P:small molecule metabolic process"/>
    <property type="evidence" value="ECO:0007669"/>
    <property type="project" value="UniProtKB-ARBA"/>
</dbReference>
<dbReference type="InterPro" id="IPR020613">
    <property type="entry name" value="Thiolase_CS"/>
</dbReference>
<keyword evidence="2 5" id="KW-0808">Transferase</keyword>
<name>A0A0P0RA31_9BURK</name>
<dbReference type="NCBIfam" id="TIGR01930">
    <property type="entry name" value="AcCoA-C-Actrans"/>
    <property type="match status" value="1"/>
</dbReference>
<dbReference type="SUPFAM" id="SSF53901">
    <property type="entry name" value="Thiolase-like"/>
    <property type="match status" value="2"/>
</dbReference>
<reference evidence="8 9" key="1">
    <citation type="journal article" date="2014" name="Genome Announc.">
        <title>Draft Genome Sequence of the Haloacid-Degrading Burkholderia caribensis Strain MBA4.</title>
        <authorList>
            <person name="Pan Y."/>
            <person name="Kong K.F."/>
            <person name="Tsang J.S."/>
        </authorList>
    </citation>
    <scope>NUCLEOTIDE SEQUENCE [LARGE SCALE GENOMIC DNA]</scope>
    <source>
        <strain evidence="8 9">MBA4</strain>
    </source>
</reference>
<dbReference type="GO" id="GO:0003985">
    <property type="term" value="F:acetyl-CoA C-acetyltransferase activity"/>
    <property type="evidence" value="ECO:0007669"/>
    <property type="project" value="UniProtKB-EC"/>
</dbReference>
<dbReference type="PROSITE" id="PS00099">
    <property type="entry name" value="THIOLASE_3"/>
    <property type="match status" value="1"/>
</dbReference>
<dbReference type="PANTHER" id="PTHR18919:SF107">
    <property type="entry name" value="ACETYL-COA ACETYLTRANSFERASE, CYTOSOLIC"/>
    <property type="match status" value="1"/>
</dbReference>
<accession>A0A0P0RA31</accession>
<dbReference type="PROSITE" id="PS00737">
    <property type="entry name" value="THIOLASE_2"/>
    <property type="match status" value="1"/>
</dbReference>
<organism evidence="8 9">
    <name type="scientific">Paraburkholderia caribensis MBA4</name>
    <dbReference type="NCBI Taxonomy" id="1323664"/>
    <lineage>
        <taxon>Bacteria</taxon>
        <taxon>Pseudomonadati</taxon>
        <taxon>Pseudomonadota</taxon>
        <taxon>Betaproteobacteria</taxon>
        <taxon>Burkholderiales</taxon>
        <taxon>Burkholderiaceae</taxon>
        <taxon>Paraburkholderia</taxon>
    </lineage>
</organism>
<evidence type="ECO:0000256" key="2">
    <source>
        <dbReference type="ARBA" id="ARBA00022679"/>
    </source>
</evidence>
<feature type="domain" description="Thiolase C-terminal" evidence="7">
    <location>
        <begin position="280"/>
        <end position="402"/>
    </location>
</feature>
<feature type="active site" description="Proton acceptor" evidence="4">
    <location>
        <position position="359"/>
    </location>
</feature>
<dbReference type="KEGG" id="bcai:K788_0007971"/>
<evidence type="ECO:0000313" key="8">
    <source>
        <dbReference type="EMBL" id="ALL65127.1"/>
    </source>
</evidence>
<evidence type="ECO:0000256" key="1">
    <source>
        <dbReference type="ARBA" id="ARBA00010982"/>
    </source>
</evidence>
<feature type="active site" description="Acyl-thioester intermediate" evidence="4">
    <location>
        <position position="98"/>
    </location>
</feature>
<evidence type="ECO:0000256" key="3">
    <source>
        <dbReference type="ARBA" id="ARBA00023315"/>
    </source>
</evidence>
<evidence type="ECO:0000259" key="7">
    <source>
        <dbReference type="Pfam" id="PF02803"/>
    </source>
</evidence>
<evidence type="ECO:0000313" key="9">
    <source>
        <dbReference type="Proteomes" id="UP000019146"/>
    </source>
</evidence>
<dbReference type="EC" id="2.3.1.9" evidence="8"/>
<dbReference type="InterPro" id="IPR020616">
    <property type="entry name" value="Thiolase_N"/>
</dbReference>
<dbReference type="InterPro" id="IPR020610">
    <property type="entry name" value="Thiolase_AS"/>
</dbReference>
<dbReference type="PROSITE" id="PS00098">
    <property type="entry name" value="THIOLASE_1"/>
    <property type="match status" value="1"/>
</dbReference>
<dbReference type="InterPro" id="IPR020615">
    <property type="entry name" value="Thiolase_acyl_enz_int_AS"/>
</dbReference>
<proteinExistence type="inferred from homology"/>
<evidence type="ECO:0000256" key="5">
    <source>
        <dbReference type="RuleBase" id="RU003557"/>
    </source>
</evidence>
<dbReference type="FunFam" id="3.40.47.10:FF:000010">
    <property type="entry name" value="Acetyl-CoA acetyltransferase (Thiolase)"/>
    <property type="match status" value="1"/>
</dbReference>
<dbReference type="AlphaFoldDB" id="A0A0P0RA31"/>
<dbReference type="Proteomes" id="UP000019146">
    <property type="component" value="Chromosome 1"/>
</dbReference>
<feature type="domain" description="Thiolase N-terminal" evidence="6">
    <location>
        <begin position="14"/>
        <end position="272"/>
    </location>
</feature>
<dbReference type="InterPro" id="IPR002155">
    <property type="entry name" value="Thiolase"/>
</dbReference>
<dbReference type="InterPro" id="IPR016039">
    <property type="entry name" value="Thiolase-like"/>
</dbReference>
<dbReference type="PIRSF" id="PIRSF000429">
    <property type="entry name" value="Ac-CoA_Ac_transf"/>
    <property type="match status" value="1"/>
</dbReference>
<dbReference type="Pfam" id="PF02803">
    <property type="entry name" value="Thiolase_C"/>
    <property type="match status" value="1"/>
</dbReference>
<feature type="active site" description="Proton acceptor" evidence="4">
    <location>
        <position position="389"/>
    </location>
</feature>
<keyword evidence="3 5" id="KW-0012">Acyltransferase</keyword>
<evidence type="ECO:0000259" key="6">
    <source>
        <dbReference type="Pfam" id="PF00108"/>
    </source>
</evidence>
<protein>
    <submittedName>
        <fullName evidence="8">3-ketoacyl-CoA thiolase/ Acetyl-CoA acetyltransferase</fullName>
        <ecNumber evidence="8">2.3.1.9</ecNumber>
    </submittedName>
</protein>
<dbReference type="Gene3D" id="3.40.47.10">
    <property type="match status" value="2"/>
</dbReference>
<dbReference type="Pfam" id="PF00108">
    <property type="entry name" value="Thiolase_N"/>
    <property type="match status" value="1"/>
</dbReference>